<keyword evidence="1" id="KW-0175">Coiled coil</keyword>
<reference evidence="3" key="1">
    <citation type="submission" date="2010-12" db="EMBL/GenBank/DDBJ databases">
        <title>Complete sequence of Bacillus cellulosilyticus DSM 2522.</title>
        <authorList>
            <consortium name="US DOE Joint Genome Institute"/>
            <person name="Lucas S."/>
            <person name="Copeland A."/>
            <person name="Lapidus A."/>
            <person name="Cheng J.-F."/>
            <person name="Bruce D."/>
            <person name="Goodwin L."/>
            <person name="Pitluck S."/>
            <person name="Chertkov O."/>
            <person name="Detter J.C."/>
            <person name="Han C."/>
            <person name="Tapia R."/>
            <person name="Land M."/>
            <person name="Hauser L."/>
            <person name="Jeffries C."/>
            <person name="Kyrpides N."/>
            <person name="Ivanova N."/>
            <person name="Mikhailova N."/>
            <person name="Brumm P."/>
            <person name="Mead D."/>
            <person name="Woyke T."/>
        </authorList>
    </citation>
    <scope>NUCLEOTIDE SEQUENCE [LARGE SCALE GENOMIC DNA]</scope>
    <source>
        <strain evidence="3">DSM 2522</strain>
    </source>
</reference>
<dbReference type="HOGENOM" id="CLU_095991_0_0_9"/>
<dbReference type="Proteomes" id="UP000001401">
    <property type="component" value="Chromosome"/>
</dbReference>
<dbReference type="RefSeq" id="WP_013490249.1">
    <property type="nucleotide sequence ID" value="NC_014829.1"/>
</dbReference>
<dbReference type="InterPro" id="IPR014243">
    <property type="entry name" value="RsfA-like"/>
</dbReference>
<dbReference type="KEGG" id="bco:Bcell_3677"/>
<feature type="compositionally biased region" description="Basic residues" evidence="2">
    <location>
        <begin position="81"/>
        <end position="91"/>
    </location>
</feature>
<organism evidence="3 4">
    <name type="scientific">Evansella cellulosilytica (strain ATCC 21833 / DSM 2522 / FERM P-1141 / JCM 9156 / N-4)</name>
    <name type="common">Bacillus cellulosilyticus</name>
    <dbReference type="NCBI Taxonomy" id="649639"/>
    <lineage>
        <taxon>Bacteria</taxon>
        <taxon>Bacillati</taxon>
        <taxon>Bacillota</taxon>
        <taxon>Bacilli</taxon>
        <taxon>Bacillales</taxon>
        <taxon>Bacillaceae</taxon>
        <taxon>Evansella</taxon>
    </lineage>
</organism>
<dbReference type="OrthoDB" id="2845592at2"/>
<dbReference type="AlphaFoldDB" id="E6TT10"/>
<dbReference type="EMBL" id="CP002394">
    <property type="protein sequence ID" value="ADU31918.1"/>
    <property type="molecule type" value="Genomic_DNA"/>
</dbReference>
<feature type="compositionally biased region" description="Low complexity" evidence="2">
    <location>
        <begin position="70"/>
        <end position="80"/>
    </location>
</feature>
<protein>
    <recommendedName>
        <fullName evidence="5">RsfA family transcriptional regulator</fullName>
    </recommendedName>
</protein>
<evidence type="ECO:0000256" key="2">
    <source>
        <dbReference type="SAM" id="MobiDB-lite"/>
    </source>
</evidence>
<sequence>MTKERKDSWNEQEQIELANIVLHHLQNGSTQLAAFEEAGKKLNRTAAACGYRWNTTLRNDYKNELKKLKGGNNKTVNSSKKQNKNKVKAAPKTKEKPVNKNKNIHIDKLTIKEVLLALQQLDSELTIEELKQLRTENDLLVEENEKLKEEIRSVYLILDRVRRTAKIDVNLEQKAN</sequence>
<evidence type="ECO:0000313" key="3">
    <source>
        <dbReference type="EMBL" id="ADU31918.1"/>
    </source>
</evidence>
<proteinExistence type="predicted"/>
<accession>E6TT10</accession>
<dbReference type="STRING" id="649639.Bcell_3677"/>
<dbReference type="PANTHER" id="PTHR41302:SF2">
    <property type="entry name" value="PRESPORE SPECIFIC TRANSCRIPTIONAL ACTIVATOR RSFA"/>
    <property type="match status" value="1"/>
</dbReference>
<gene>
    <name evidence="3" type="ordered locus">Bcell_3677</name>
</gene>
<dbReference type="Pfam" id="PF13921">
    <property type="entry name" value="Myb_DNA-bind_6"/>
    <property type="match status" value="1"/>
</dbReference>
<evidence type="ECO:0008006" key="5">
    <source>
        <dbReference type="Google" id="ProtNLM"/>
    </source>
</evidence>
<keyword evidence="4" id="KW-1185">Reference proteome</keyword>
<dbReference type="PANTHER" id="PTHR41302">
    <property type="entry name" value="PRESPORE-SPECIFIC TRANSCRIPTIONAL REGULATOR RSFA-RELATED"/>
    <property type="match status" value="1"/>
</dbReference>
<feature type="region of interest" description="Disordered" evidence="2">
    <location>
        <begin position="67"/>
        <end position="98"/>
    </location>
</feature>
<evidence type="ECO:0000256" key="1">
    <source>
        <dbReference type="SAM" id="Coils"/>
    </source>
</evidence>
<evidence type="ECO:0000313" key="4">
    <source>
        <dbReference type="Proteomes" id="UP000001401"/>
    </source>
</evidence>
<name>E6TT10_EVAC2</name>
<feature type="coiled-coil region" evidence="1">
    <location>
        <begin position="123"/>
        <end position="150"/>
    </location>
</feature>